<keyword evidence="7" id="KW-0479">Metal-binding</keyword>
<dbReference type="EMBL" id="CP060718">
    <property type="protein sequence ID" value="QNN67208.1"/>
    <property type="molecule type" value="Genomic_DNA"/>
</dbReference>
<keyword evidence="3" id="KW-0813">Transport</keyword>
<dbReference type="InterPro" id="IPR052168">
    <property type="entry name" value="Cytochrome_b561_oxidase"/>
</dbReference>
<feature type="domain" description="Cytochrome b561 bacterial/Ni-hydrogenase" evidence="14">
    <location>
        <begin position="15"/>
        <end position="185"/>
    </location>
</feature>
<keyword evidence="6 13" id="KW-0812">Transmembrane</keyword>
<evidence type="ECO:0000256" key="6">
    <source>
        <dbReference type="ARBA" id="ARBA00022692"/>
    </source>
</evidence>
<evidence type="ECO:0000313" key="15">
    <source>
        <dbReference type="EMBL" id="QNN67208.1"/>
    </source>
</evidence>
<keyword evidence="4" id="KW-1003">Cell membrane</keyword>
<protein>
    <submittedName>
        <fullName evidence="15">Cytochrome b</fullName>
    </submittedName>
</protein>
<dbReference type="GO" id="GO:0020037">
    <property type="term" value="F:heme binding"/>
    <property type="evidence" value="ECO:0007669"/>
    <property type="project" value="TreeGrafter"/>
</dbReference>
<comment type="subcellular location">
    <subcellularLocation>
        <location evidence="2">Cell membrane</location>
        <topology evidence="2">Multi-pass membrane protein</topology>
    </subcellularLocation>
</comment>
<dbReference type="AlphaFoldDB" id="A0A7G9SH83"/>
<dbReference type="GO" id="GO:0005886">
    <property type="term" value="C:plasma membrane"/>
    <property type="evidence" value="ECO:0007669"/>
    <property type="project" value="UniProtKB-SubCell"/>
</dbReference>
<sequence length="199" mass="22320">MDDMVEQSTGQTAVRYKTIVVWIHWITALVVVTQVILGFGFHRFAEQGSPERMELFAWHKTIGALILVLALVRLAVRLMNPPPPYPENFPRWERFVAVWNHRMFYFLLIALPLTGLLAVSGRAEGGWVPLKFGLALPAIPGVPAESPFGDWHVVLVFTTLALVVLHVGAALWNQFRSDTNVADRMPPFRKSDRAPPVAS</sequence>
<proteinExistence type="inferred from homology"/>
<dbReference type="KEGG" id="slut:H9L13_11410"/>
<evidence type="ECO:0000256" key="12">
    <source>
        <dbReference type="ARBA" id="ARBA00037975"/>
    </source>
</evidence>
<comment type="cofactor">
    <cofactor evidence="1">
        <name>heme b</name>
        <dbReference type="ChEBI" id="CHEBI:60344"/>
    </cofactor>
</comment>
<feature type="transmembrane region" description="Helical" evidence="13">
    <location>
        <begin position="151"/>
        <end position="172"/>
    </location>
</feature>
<accession>A0A7G9SH83</accession>
<keyword evidence="11 13" id="KW-0472">Membrane</keyword>
<feature type="transmembrane region" description="Helical" evidence="13">
    <location>
        <begin position="104"/>
        <end position="123"/>
    </location>
</feature>
<keyword evidence="10" id="KW-0408">Iron</keyword>
<evidence type="ECO:0000256" key="1">
    <source>
        <dbReference type="ARBA" id="ARBA00001970"/>
    </source>
</evidence>
<keyword evidence="9 13" id="KW-1133">Transmembrane helix</keyword>
<evidence type="ECO:0000256" key="10">
    <source>
        <dbReference type="ARBA" id="ARBA00023004"/>
    </source>
</evidence>
<feature type="transmembrane region" description="Helical" evidence="13">
    <location>
        <begin position="21"/>
        <end position="45"/>
    </location>
</feature>
<dbReference type="GO" id="GO:0046872">
    <property type="term" value="F:metal ion binding"/>
    <property type="evidence" value="ECO:0007669"/>
    <property type="project" value="UniProtKB-KW"/>
</dbReference>
<evidence type="ECO:0000256" key="11">
    <source>
        <dbReference type="ARBA" id="ARBA00023136"/>
    </source>
</evidence>
<reference evidence="15 16" key="1">
    <citation type="submission" date="2020-08" db="EMBL/GenBank/DDBJ databases">
        <title>Genome sequence of Sphingomonas lutea KCTC 23642T.</title>
        <authorList>
            <person name="Hyun D.-W."/>
            <person name="Bae J.-W."/>
        </authorList>
    </citation>
    <scope>NUCLEOTIDE SEQUENCE [LARGE SCALE GENOMIC DNA]</scope>
    <source>
        <strain evidence="15 16">KCTC 23642</strain>
    </source>
</reference>
<keyword evidence="8" id="KW-0249">Electron transport</keyword>
<keyword evidence="16" id="KW-1185">Reference proteome</keyword>
<evidence type="ECO:0000256" key="5">
    <source>
        <dbReference type="ARBA" id="ARBA00022617"/>
    </source>
</evidence>
<dbReference type="InterPro" id="IPR016174">
    <property type="entry name" value="Di-haem_cyt_TM"/>
</dbReference>
<gene>
    <name evidence="15" type="ORF">H9L13_11410</name>
</gene>
<evidence type="ECO:0000256" key="3">
    <source>
        <dbReference type="ARBA" id="ARBA00022448"/>
    </source>
</evidence>
<dbReference type="GO" id="GO:0022904">
    <property type="term" value="P:respiratory electron transport chain"/>
    <property type="evidence" value="ECO:0007669"/>
    <property type="project" value="InterPro"/>
</dbReference>
<dbReference type="InterPro" id="IPR011577">
    <property type="entry name" value="Cyt_b561_bac/Ni-Hgenase"/>
</dbReference>
<evidence type="ECO:0000259" key="14">
    <source>
        <dbReference type="Pfam" id="PF01292"/>
    </source>
</evidence>
<dbReference type="PANTHER" id="PTHR30529:SF1">
    <property type="entry name" value="CYTOCHROME B561 HOMOLOG 2"/>
    <property type="match status" value="1"/>
</dbReference>
<dbReference type="Proteomes" id="UP000515971">
    <property type="component" value="Chromosome"/>
</dbReference>
<keyword evidence="5" id="KW-0349">Heme</keyword>
<evidence type="ECO:0000256" key="7">
    <source>
        <dbReference type="ARBA" id="ARBA00022723"/>
    </source>
</evidence>
<evidence type="ECO:0000256" key="4">
    <source>
        <dbReference type="ARBA" id="ARBA00022475"/>
    </source>
</evidence>
<dbReference type="RefSeq" id="WP_187537800.1">
    <property type="nucleotide sequence ID" value="NZ_BAABJT010000001.1"/>
</dbReference>
<dbReference type="Pfam" id="PF01292">
    <property type="entry name" value="Ni_hydr_CYTB"/>
    <property type="match status" value="1"/>
</dbReference>
<dbReference type="GO" id="GO:0009055">
    <property type="term" value="F:electron transfer activity"/>
    <property type="evidence" value="ECO:0007669"/>
    <property type="project" value="InterPro"/>
</dbReference>
<evidence type="ECO:0000313" key="16">
    <source>
        <dbReference type="Proteomes" id="UP000515971"/>
    </source>
</evidence>
<comment type="similarity">
    <text evidence="12">Belongs to the cytochrome b561 family.</text>
</comment>
<dbReference type="Gene3D" id="1.20.950.20">
    <property type="entry name" value="Transmembrane di-heme cytochromes, Chain C"/>
    <property type="match status" value="1"/>
</dbReference>
<feature type="transmembrane region" description="Helical" evidence="13">
    <location>
        <begin position="57"/>
        <end position="76"/>
    </location>
</feature>
<name>A0A7G9SH83_9SPHN</name>
<evidence type="ECO:0000256" key="9">
    <source>
        <dbReference type="ARBA" id="ARBA00022989"/>
    </source>
</evidence>
<dbReference type="PANTHER" id="PTHR30529">
    <property type="entry name" value="CYTOCHROME B561"/>
    <property type="match status" value="1"/>
</dbReference>
<dbReference type="SUPFAM" id="SSF81342">
    <property type="entry name" value="Transmembrane di-heme cytochromes"/>
    <property type="match status" value="1"/>
</dbReference>
<evidence type="ECO:0000256" key="8">
    <source>
        <dbReference type="ARBA" id="ARBA00022982"/>
    </source>
</evidence>
<evidence type="ECO:0000256" key="2">
    <source>
        <dbReference type="ARBA" id="ARBA00004651"/>
    </source>
</evidence>
<organism evidence="15 16">
    <name type="scientific">Sphingomonas lutea</name>
    <dbReference type="NCBI Taxonomy" id="1045317"/>
    <lineage>
        <taxon>Bacteria</taxon>
        <taxon>Pseudomonadati</taxon>
        <taxon>Pseudomonadota</taxon>
        <taxon>Alphaproteobacteria</taxon>
        <taxon>Sphingomonadales</taxon>
        <taxon>Sphingomonadaceae</taxon>
        <taxon>Sphingomonas</taxon>
    </lineage>
</organism>
<evidence type="ECO:0000256" key="13">
    <source>
        <dbReference type="SAM" id="Phobius"/>
    </source>
</evidence>